<feature type="region of interest" description="Disordered" evidence="1">
    <location>
        <begin position="1"/>
        <end position="67"/>
    </location>
</feature>
<proteinExistence type="predicted"/>
<name>A0A8C6SGG3_9GOBI</name>
<dbReference type="Proteomes" id="UP000694523">
    <property type="component" value="Unplaced"/>
</dbReference>
<keyword evidence="3" id="KW-1185">Reference proteome</keyword>
<organism evidence="2 3">
    <name type="scientific">Neogobius melanostomus</name>
    <name type="common">round goby</name>
    <dbReference type="NCBI Taxonomy" id="47308"/>
    <lineage>
        <taxon>Eukaryota</taxon>
        <taxon>Metazoa</taxon>
        <taxon>Chordata</taxon>
        <taxon>Craniata</taxon>
        <taxon>Vertebrata</taxon>
        <taxon>Euteleostomi</taxon>
        <taxon>Actinopterygii</taxon>
        <taxon>Neopterygii</taxon>
        <taxon>Teleostei</taxon>
        <taxon>Neoteleostei</taxon>
        <taxon>Acanthomorphata</taxon>
        <taxon>Gobiaria</taxon>
        <taxon>Gobiiformes</taxon>
        <taxon>Gobioidei</taxon>
        <taxon>Gobiidae</taxon>
        <taxon>Benthophilinae</taxon>
        <taxon>Neogobiini</taxon>
        <taxon>Neogobius</taxon>
    </lineage>
</organism>
<reference evidence="2" key="2">
    <citation type="submission" date="2025-09" db="UniProtKB">
        <authorList>
            <consortium name="Ensembl"/>
        </authorList>
    </citation>
    <scope>IDENTIFICATION</scope>
</reference>
<accession>A0A8C6SGG3</accession>
<dbReference type="Ensembl" id="ENSNMLT00000006720.1">
    <property type="protein sequence ID" value="ENSNMLP00000005861.1"/>
    <property type="gene ID" value="ENSNMLG00000004301.1"/>
</dbReference>
<evidence type="ECO:0000313" key="2">
    <source>
        <dbReference type="Ensembl" id="ENSNMLP00000005861.1"/>
    </source>
</evidence>
<evidence type="ECO:0000256" key="1">
    <source>
        <dbReference type="SAM" id="MobiDB-lite"/>
    </source>
</evidence>
<reference evidence="2" key="1">
    <citation type="submission" date="2025-08" db="UniProtKB">
        <authorList>
            <consortium name="Ensembl"/>
        </authorList>
    </citation>
    <scope>IDENTIFICATION</scope>
</reference>
<sequence>MTKTEITKKGTASSFVGAGKSSVSAGEPVRSSSSSTGDAAVEHSCSEPAVRPKVMKQASKESLHRRNTECEVYDDGTNTFFW</sequence>
<feature type="compositionally biased region" description="Basic and acidic residues" evidence="1">
    <location>
        <begin position="58"/>
        <end position="67"/>
    </location>
</feature>
<protein>
    <submittedName>
        <fullName evidence="2">Uncharacterized protein</fullName>
    </submittedName>
</protein>
<dbReference type="AlphaFoldDB" id="A0A8C6SGG3"/>
<evidence type="ECO:0000313" key="3">
    <source>
        <dbReference type="Proteomes" id="UP000694523"/>
    </source>
</evidence>